<sequence length="611" mass="70579">MIHSWTKDSISSKRVRSPSNSTSRTAVTGDNNSMDAAITAALTRSFQVAGVDSMLNKINMILIRMYTRLSNIEQSMSSMQSKIDFIIGFLTPKSATPPETVEITPGGTLHNEVSGWIRIAMVNLMVDEIKWDFRVSFGSPLNTSVTNKILKFVGSQITTETGASWTRTFSLRELQRKINLVFQRNKAKNNMPDDKKALLRKVNVRKTRRVTVSYLNPALREFFGEDIGKLLKEQLQSDEESTDSEMGELEKSGRLRVIRPSWRSKKGVEAIKKFDKYDLEFRKNARKEKESREPGRTKVVDIKRKYLDEAPKWAKTKDYCIAVTRELPTRHNFLTEAVKNLLEPRKTLHEPLIDSNSIITVTSDLKLLDRYEHHPVTLPPSPIIEHVPQVTRIKSVARANKKTKIEPEDAMLTDDYYLKRHRRHEKEEKTQKNREKERLKHGYYQQKQLVERIKTMDKSLLQSIVSSIRHRTHQEGEEEEEEAYLNHLHSRLLNDAVEHLRRYEVLGLNNNKQGQEVDDHDSTIGPSSPVPIPTSTNHTKFQKALQTEALKQRERQIKSFSKQPVFAGEPSHKGARRSTRHVIAFGQKLPEFEFEEFTLPHTILKWKNKKA</sequence>
<dbReference type="Proteomes" id="UP001473302">
    <property type="component" value="Unassembled WGS sequence"/>
</dbReference>
<comment type="caution">
    <text evidence="3">The sequence shown here is derived from an EMBL/GenBank/DDBJ whole genome shotgun (WGS) entry which is preliminary data.</text>
</comment>
<dbReference type="Pfam" id="PF15460">
    <property type="entry name" value="SAS4"/>
    <property type="match status" value="1"/>
</dbReference>
<feature type="domain" description="Something about silencing protein 4" evidence="2">
    <location>
        <begin position="412"/>
        <end position="479"/>
    </location>
</feature>
<keyword evidence="4" id="KW-1185">Reference proteome</keyword>
<feature type="region of interest" description="Disordered" evidence="1">
    <location>
        <begin position="511"/>
        <end position="536"/>
    </location>
</feature>
<reference evidence="3 4" key="1">
    <citation type="submission" date="2024-04" db="EMBL/GenBank/DDBJ databases">
        <title>genome sequences of Mucor flavus KT1a and Helicostylum pulchrum KT1b strains isolated from the surface of a dry-aged beef.</title>
        <authorList>
            <person name="Toyotome T."/>
            <person name="Hosono M."/>
            <person name="Torimaru M."/>
            <person name="Fukuda K."/>
            <person name="Mikami N."/>
        </authorList>
    </citation>
    <scope>NUCLEOTIDE SEQUENCE [LARGE SCALE GENOMIC DNA]</scope>
    <source>
        <strain evidence="3 4">KT1a</strain>
    </source>
</reference>
<dbReference type="InterPro" id="IPR029184">
    <property type="entry name" value="Sas4_dom"/>
</dbReference>
<gene>
    <name evidence="3" type="ORF">MFLAVUS_007630</name>
</gene>
<organism evidence="3 4">
    <name type="scientific">Mucor flavus</name>
    <dbReference type="NCBI Taxonomy" id="439312"/>
    <lineage>
        <taxon>Eukaryota</taxon>
        <taxon>Fungi</taxon>
        <taxon>Fungi incertae sedis</taxon>
        <taxon>Mucoromycota</taxon>
        <taxon>Mucoromycotina</taxon>
        <taxon>Mucoromycetes</taxon>
        <taxon>Mucorales</taxon>
        <taxon>Mucorineae</taxon>
        <taxon>Mucoraceae</taxon>
        <taxon>Mucor</taxon>
    </lineage>
</organism>
<accession>A0ABP9Z4Z8</accession>
<evidence type="ECO:0000313" key="4">
    <source>
        <dbReference type="Proteomes" id="UP001473302"/>
    </source>
</evidence>
<evidence type="ECO:0000259" key="2">
    <source>
        <dbReference type="Pfam" id="PF15460"/>
    </source>
</evidence>
<evidence type="ECO:0000313" key="3">
    <source>
        <dbReference type="EMBL" id="GAA5814137.1"/>
    </source>
</evidence>
<proteinExistence type="predicted"/>
<protein>
    <recommendedName>
        <fullName evidence="2">Something about silencing protein 4 domain-containing protein</fullName>
    </recommendedName>
</protein>
<feature type="compositionally biased region" description="Polar residues" evidence="1">
    <location>
        <begin position="17"/>
        <end position="30"/>
    </location>
</feature>
<dbReference type="EMBL" id="BAABUK010000020">
    <property type="protein sequence ID" value="GAA5814137.1"/>
    <property type="molecule type" value="Genomic_DNA"/>
</dbReference>
<feature type="region of interest" description="Disordered" evidence="1">
    <location>
        <begin position="1"/>
        <end position="30"/>
    </location>
</feature>
<evidence type="ECO:0000256" key="1">
    <source>
        <dbReference type="SAM" id="MobiDB-lite"/>
    </source>
</evidence>
<name>A0ABP9Z4Z8_9FUNG</name>